<keyword evidence="5" id="KW-0234">DNA repair</keyword>
<dbReference type="GO" id="GO:0004386">
    <property type="term" value="F:helicase activity"/>
    <property type="evidence" value="ECO:0007669"/>
    <property type="project" value="UniProtKB-KW"/>
</dbReference>
<protein>
    <recommendedName>
        <fullName evidence="6">PD-(D/E)XK endonuclease-like domain-containing protein</fullName>
    </recommendedName>
</protein>
<dbReference type="InterPro" id="IPR038726">
    <property type="entry name" value="PDDEXK_AddAB-type"/>
</dbReference>
<organism evidence="7 8">
    <name type="scientific">Candidatus Anoxymicrobium japonicum</name>
    <dbReference type="NCBI Taxonomy" id="2013648"/>
    <lineage>
        <taxon>Bacteria</taxon>
        <taxon>Bacillati</taxon>
        <taxon>Actinomycetota</taxon>
        <taxon>Candidatus Geothermincolia</taxon>
        <taxon>Candidatus Geothermincolales</taxon>
        <taxon>Candidatus Anoxymicrobiaceae</taxon>
        <taxon>Candidatus Anoxymicrobium</taxon>
    </lineage>
</organism>
<feature type="domain" description="PD-(D/E)XK endonuclease-like" evidence="6">
    <location>
        <begin position="672"/>
        <end position="941"/>
    </location>
</feature>
<keyword evidence="2" id="KW-0227">DNA damage</keyword>
<dbReference type="SUPFAM" id="SSF52540">
    <property type="entry name" value="P-loop containing nucleoside triphosphate hydrolases"/>
    <property type="match status" value="1"/>
</dbReference>
<dbReference type="GO" id="GO:0006281">
    <property type="term" value="P:DNA repair"/>
    <property type="evidence" value="ECO:0007669"/>
    <property type="project" value="UniProtKB-KW"/>
</dbReference>
<name>A0A2N3G4R0_9ACTN</name>
<evidence type="ECO:0000256" key="5">
    <source>
        <dbReference type="ARBA" id="ARBA00023204"/>
    </source>
</evidence>
<dbReference type="Proteomes" id="UP000233654">
    <property type="component" value="Unassembled WGS sequence"/>
</dbReference>
<evidence type="ECO:0000313" key="7">
    <source>
        <dbReference type="EMBL" id="PKQ27703.1"/>
    </source>
</evidence>
<keyword evidence="3" id="KW-0067">ATP-binding</keyword>
<sequence length="1002" mass="110026">MSGVELNALTNALREYCRDHTLEEKIVLAPSRRVGMQWLDAVARSGQPIFNARAETLKSLALEIAAPWMDSRGLRRARDLELEILIDGIIADLLQDGGYFSVLAPSPGLTRVVANAVGELRMADIESASIVPSAFEVAEKGLEIKAVLGAFEKRLREDNLSDYPGALALAADRLREEADTPGDLRILVPDDISQELRGLESAFLEAFPEGARVALPVDSPCQATELTPAVFNAIGEVNEVREVFRRCVEESIPLDEVEVVHTDTETYVQHFYELAVRMMHEGAEAPPVTFAEGIPARYSRPGRALEAWLAWMRGGYPQQTIVRMITDGLLEIPGARERGLSFARLGAILRAVPIAAGLNRYQNELERAIRAEKDLSKRLDGLRMLSALMAEIKAHTPNPAEEQKVWLAHARYFLEKIVRATSEMDAYCREALLDKISELETCLCEVGSTGFDIEAWLANLPASVRVGGQGPMPGCIHVSNIKRGGHSGRPNTFIVGIDDTRFPGAGLQDPLLLDAERVAMSPDLTTAGRRIDMKAQGFTSLTARLRGRVTLSYCCRSLTDDREMFPSRALVSACRGVGGEPVTRIKFSDPPASFSPGKEGRCIDMTEWWLWRMCAGNPVENPKQMIGENFANLSRGLAATDARASDEFTEYDGFVPEAGLANDCTAPDGPAISPSRLETFARCPMEYFFKHILEIELPEEFEIDPSRWLDPMEQGSLLHAVFCDFMRELDAAGLLPPSFDRDRDRLAGILDGYVRQKQAEKPPPPDPGIFIAECDRLTCAAEMFLSMEAPLGMSRTPVACELSIGVPPERDGTSYDVAEACAVALPNGKSVRVRCKLDRLDRVLDGDGADYVVCDYKTGGSGKYHSKGPFDRGRFMQGALYPALGEMALREKHGDGVKVVRFEYIFPGPTEARREGWNRDELQEGLGLAALLCDMMSSGCFAMTTDAKDLEYSEYTQAFGDIDATVKAINRKCATLANAALEPYRALREIAPLPGDTAGGAR</sequence>
<keyword evidence="3" id="KW-0547">Nucleotide-binding</keyword>
<evidence type="ECO:0000256" key="2">
    <source>
        <dbReference type="ARBA" id="ARBA00022763"/>
    </source>
</evidence>
<evidence type="ECO:0000259" key="6">
    <source>
        <dbReference type="Pfam" id="PF12705"/>
    </source>
</evidence>
<keyword evidence="4" id="KW-0378">Hydrolase</keyword>
<proteinExistence type="predicted"/>
<evidence type="ECO:0000256" key="1">
    <source>
        <dbReference type="ARBA" id="ARBA00022722"/>
    </source>
</evidence>
<dbReference type="EMBL" id="PHEX01000062">
    <property type="protein sequence ID" value="PKQ27703.1"/>
    <property type="molecule type" value="Genomic_DNA"/>
</dbReference>
<reference evidence="7 8" key="1">
    <citation type="journal article" date="2017" name="ISME J.">
        <title>Potential for microbial H2 and metal transformations associated with novel bacteria and archaea in deep terrestrial subsurface sediments.</title>
        <authorList>
            <person name="Hernsdorf A.W."/>
            <person name="Amano Y."/>
            <person name="Miyakawa K."/>
            <person name="Ise K."/>
            <person name="Suzuki Y."/>
            <person name="Anantharaman K."/>
            <person name="Probst A."/>
            <person name="Burstein D."/>
            <person name="Thomas B.C."/>
            <person name="Banfield J.F."/>
        </authorList>
    </citation>
    <scope>NUCLEOTIDE SEQUENCE [LARGE SCALE GENOMIC DNA]</scope>
    <source>
        <strain evidence="7">HGW-Actinobacteria-3</strain>
    </source>
</reference>
<evidence type="ECO:0000313" key="8">
    <source>
        <dbReference type="Proteomes" id="UP000233654"/>
    </source>
</evidence>
<accession>A0A2N3G4R0</accession>
<keyword evidence="1" id="KW-0540">Nuclease</keyword>
<gene>
    <name evidence="7" type="ORF">CVT63_06615</name>
</gene>
<evidence type="ECO:0000256" key="3">
    <source>
        <dbReference type="ARBA" id="ARBA00022806"/>
    </source>
</evidence>
<comment type="caution">
    <text evidence="7">The sequence shown here is derived from an EMBL/GenBank/DDBJ whole genome shotgun (WGS) entry which is preliminary data.</text>
</comment>
<evidence type="ECO:0000256" key="4">
    <source>
        <dbReference type="ARBA" id="ARBA00022839"/>
    </source>
</evidence>
<keyword evidence="4" id="KW-0269">Exonuclease</keyword>
<dbReference type="InterPro" id="IPR027417">
    <property type="entry name" value="P-loop_NTPase"/>
</dbReference>
<dbReference type="Pfam" id="PF12705">
    <property type="entry name" value="PDDEXK_1"/>
    <property type="match status" value="1"/>
</dbReference>
<keyword evidence="3" id="KW-0347">Helicase</keyword>
<dbReference type="AlphaFoldDB" id="A0A2N3G4R0"/>
<dbReference type="GO" id="GO:0004527">
    <property type="term" value="F:exonuclease activity"/>
    <property type="evidence" value="ECO:0007669"/>
    <property type="project" value="UniProtKB-KW"/>
</dbReference>